<dbReference type="AlphaFoldDB" id="A0A3S0JU88"/>
<evidence type="ECO:0000313" key="3">
    <source>
        <dbReference type="Proteomes" id="UP000276349"/>
    </source>
</evidence>
<keyword evidence="2" id="KW-0378">Hydrolase</keyword>
<dbReference type="PANTHER" id="PTHR42951">
    <property type="entry name" value="METALLO-BETA-LACTAMASE DOMAIN-CONTAINING"/>
    <property type="match status" value="1"/>
</dbReference>
<dbReference type="GO" id="GO:0016787">
    <property type="term" value="F:hydrolase activity"/>
    <property type="evidence" value="ECO:0007669"/>
    <property type="project" value="UniProtKB-KW"/>
</dbReference>
<sequence length="270" mass="31580">MIQFQNEQITVFQSELYKTTSSVIQTEDVLLIVDPNLLPNEVKEIQEHVNKVKGNRPIYLLFTHSDWDHFIGYGAFLGATVIASKIFKDRDNKEELLNQIKQFDDQYYIDRDYPILFPPVDITVNNDGQVLKIGKTTLTFYKAEGHTNDSIYTIIEPLGIWVAGDYLSDLEIPFIYFSSEKYEETLRKTDIILSKHKINMLIPGHGHIAETSKEIIIRNDKSLQYIQELRKSIKNYWDCRHLLKDYKYKNGQFEDHNGNISLIKKELNIE</sequence>
<name>A0A3S0JU88_9BACI</name>
<comment type="caution">
    <text evidence="2">The sequence shown here is derived from an EMBL/GenBank/DDBJ whole genome shotgun (WGS) entry which is preliminary data.</text>
</comment>
<feature type="domain" description="Metallo-beta-lactamase" evidence="1">
    <location>
        <begin position="18"/>
        <end position="205"/>
    </location>
</feature>
<dbReference type="Proteomes" id="UP000276349">
    <property type="component" value="Unassembled WGS sequence"/>
</dbReference>
<accession>A0A3S0JU88</accession>
<gene>
    <name evidence="2" type="ORF">EKG35_01480</name>
</gene>
<dbReference type="OrthoDB" id="1491389at2"/>
<organism evidence="2 3">
    <name type="scientific">Lysinibacillus telephonicus</name>
    <dbReference type="NCBI Taxonomy" id="1714840"/>
    <lineage>
        <taxon>Bacteria</taxon>
        <taxon>Bacillati</taxon>
        <taxon>Bacillota</taxon>
        <taxon>Bacilli</taxon>
        <taxon>Bacillales</taxon>
        <taxon>Bacillaceae</taxon>
        <taxon>Lysinibacillus</taxon>
    </lineage>
</organism>
<reference evidence="2 3" key="1">
    <citation type="submission" date="2018-12" db="EMBL/GenBank/DDBJ databases">
        <authorList>
            <person name="Yu L."/>
        </authorList>
    </citation>
    <scope>NUCLEOTIDE SEQUENCE [LARGE SCALE GENOMIC DNA]</scope>
    <source>
        <strain evidence="2 3">S5H2222</strain>
    </source>
</reference>
<dbReference type="InterPro" id="IPR001279">
    <property type="entry name" value="Metallo-B-lactamas"/>
</dbReference>
<dbReference type="EMBL" id="RXNR01000003">
    <property type="protein sequence ID" value="RTQ96067.1"/>
    <property type="molecule type" value="Genomic_DNA"/>
</dbReference>
<dbReference type="PANTHER" id="PTHR42951:SF4">
    <property type="entry name" value="ACYL-COENZYME A THIOESTERASE MBLAC2"/>
    <property type="match status" value="1"/>
</dbReference>
<dbReference type="SUPFAM" id="SSF56281">
    <property type="entry name" value="Metallo-hydrolase/oxidoreductase"/>
    <property type="match status" value="1"/>
</dbReference>
<proteinExistence type="predicted"/>
<dbReference type="Pfam" id="PF00753">
    <property type="entry name" value="Lactamase_B"/>
    <property type="match status" value="1"/>
</dbReference>
<dbReference type="Gene3D" id="3.60.15.10">
    <property type="entry name" value="Ribonuclease Z/Hydroxyacylglutathione hydrolase-like"/>
    <property type="match status" value="1"/>
</dbReference>
<dbReference type="RefSeq" id="WP_126292541.1">
    <property type="nucleotide sequence ID" value="NZ_CP155468.1"/>
</dbReference>
<dbReference type="InterPro" id="IPR050855">
    <property type="entry name" value="NDM-1-like"/>
</dbReference>
<dbReference type="InterPro" id="IPR036866">
    <property type="entry name" value="RibonucZ/Hydroxyglut_hydro"/>
</dbReference>
<evidence type="ECO:0000259" key="1">
    <source>
        <dbReference type="SMART" id="SM00849"/>
    </source>
</evidence>
<protein>
    <submittedName>
        <fullName evidence="2">MBL fold metallo-hydrolase</fullName>
    </submittedName>
</protein>
<evidence type="ECO:0000313" key="2">
    <source>
        <dbReference type="EMBL" id="RTQ96067.1"/>
    </source>
</evidence>
<dbReference type="SMART" id="SM00849">
    <property type="entry name" value="Lactamase_B"/>
    <property type="match status" value="1"/>
</dbReference>
<keyword evidence="3" id="KW-1185">Reference proteome</keyword>